<feature type="compositionally biased region" description="Basic and acidic residues" evidence="7">
    <location>
        <begin position="225"/>
        <end position="235"/>
    </location>
</feature>
<reference evidence="9" key="1">
    <citation type="journal article" date="2023" name="Mol. Phylogenet. Evol.">
        <title>Genome-scale phylogeny and comparative genomics of the fungal order Sordariales.</title>
        <authorList>
            <person name="Hensen N."/>
            <person name="Bonometti L."/>
            <person name="Westerberg I."/>
            <person name="Brannstrom I.O."/>
            <person name="Guillou S."/>
            <person name="Cros-Aarteil S."/>
            <person name="Calhoun S."/>
            <person name="Haridas S."/>
            <person name="Kuo A."/>
            <person name="Mondo S."/>
            <person name="Pangilinan J."/>
            <person name="Riley R."/>
            <person name="LaButti K."/>
            <person name="Andreopoulos B."/>
            <person name="Lipzen A."/>
            <person name="Chen C."/>
            <person name="Yan M."/>
            <person name="Daum C."/>
            <person name="Ng V."/>
            <person name="Clum A."/>
            <person name="Steindorff A."/>
            <person name="Ohm R.A."/>
            <person name="Martin F."/>
            <person name="Silar P."/>
            <person name="Natvig D.O."/>
            <person name="Lalanne C."/>
            <person name="Gautier V."/>
            <person name="Ament-Velasquez S.L."/>
            <person name="Kruys A."/>
            <person name="Hutchinson M.I."/>
            <person name="Powell A.J."/>
            <person name="Barry K."/>
            <person name="Miller A.N."/>
            <person name="Grigoriev I.V."/>
            <person name="Debuchy R."/>
            <person name="Gladieux P."/>
            <person name="Hiltunen Thoren M."/>
            <person name="Johannesson H."/>
        </authorList>
    </citation>
    <scope>NUCLEOTIDE SEQUENCE</scope>
    <source>
        <strain evidence="9">CBS 626.80</strain>
    </source>
</reference>
<evidence type="ECO:0000259" key="8">
    <source>
        <dbReference type="PROSITE" id="PS50114"/>
    </source>
</evidence>
<evidence type="ECO:0000256" key="4">
    <source>
        <dbReference type="ARBA" id="ARBA00023015"/>
    </source>
</evidence>
<feature type="compositionally biased region" description="Low complexity" evidence="7">
    <location>
        <begin position="78"/>
        <end position="104"/>
    </location>
</feature>
<reference evidence="9" key="2">
    <citation type="submission" date="2023-06" db="EMBL/GenBank/DDBJ databases">
        <authorList>
            <consortium name="Lawrence Berkeley National Laboratory"/>
            <person name="Mondo S.J."/>
            <person name="Hensen N."/>
            <person name="Bonometti L."/>
            <person name="Westerberg I."/>
            <person name="Brannstrom I.O."/>
            <person name="Guillou S."/>
            <person name="Cros-Aarteil S."/>
            <person name="Calhoun S."/>
            <person name="Haridas S."/>
            <person name="Kuo A."/>
            <person name="Pangilinan J."/>
            <person name="Riley R."/>
            <person name="Labutti K."/>
            <person name="Andreopoulos B."/>
            <person name="Lipzen A."/>
            <person name="Chen C."/>
            <person name="Yanf M."/>
            <person name="Daum C."/>
            <person name="Ng V."/>
            <person name="Clum A."/>
            <person name="Steindorff A."/>
            <person name="Ohm R."/>
            <person name="Martin F."/>
            <person name="Silar P."/>
            <person name="Natvig D."/>
            <person name="Lalanne C."/>
            <person name="Gautier V."/>
            <person name="Ament-Velasquez S.L."/>
            <person name="Kruys A."/>
            <person name="Hutchinson M.I."/>
            <person name="Powell A.J."/>
            <person name="Barry K."/>
            <person name="Miller A.N."/>
            <person name="Grigoriev I.V."/>
            <person name="Debuchy R."/>
            <person name="Gladieux P."/>
            <person name="Thoren M.H."/>
            <person name="Johannesson H."/>
        </authorList>
    </citation>
    <scope>NUCLEOTIDE SEQUENCE</scope>
    <source>
        <strain evidence="9">CBS 626.80</strain>
    </source>
</reference>
<dbReference type="EMBL" id="MU859112">
    <property type="protein sequence ID" value="KAK3953028.1"/>
    <property type="molecule type" value="Genomic_DNA"/>
</dbReference>
<accession>A0AAN6SH49</accession>
<feature type="domain" description="GATA-type" evidence="8">
    <location>
        <begin position="444"/>
        <end position="496"/>
    </location>
</feature>
<dbReference type="GO" id="GO:0006355">
    <property type="term" value="P:regulation of DNA-templated transcription"/>
    <property type="evidence" value="ECO:0007669"/>
    <property type="project" value="InterPro"/>
</dbReference>
<organism evidence="9 10">
    <name type="scientific">Pseudoneurospora amorphoporcata</name>
    <dbReference type="NCBI Taxonomy" id="241081"/>
    <lineage>
        <taxon>Eukaryota</taxon>
        <taxon>Fungi</taxon>
        <taxon>Dikarya</taxon>
        <taxon>Ascomycota</taxon>
        <taxon>Pezizomycotina</taxon>
        <taxon>Sordariomycetes</taxon>
        <taxon>Sordariomycetidae</taxon>
        <taxon>Sordariales</taxon>
        <taxon>Sordariaceae</taxon>
        <taxon>Pseudoneurospora</taxon>
    </lineage>
</organism>
<gene>
    <name evidence="9" type="ORF">QBC32DRAFT_128624</name>
</gene>
<dbReference type="GO" id="GO:0043565">
    <property type="term" value="F:sequence-specific DNA binding"/>
    <property type="evidence" value="ECO:0007669"/>
    <property type="project" value="InterPro"/>
</dbReference>
<dbReference type="InterPro" id="IPR013088">
    <property type="entry name" value="Znf_NHR/GATA"/>
</dbReference>
<feature type="region of interest" description="Disordered" evidence="7">
    <location>
        <begin position="78"/>
        <end position="316"/>
    </location>
</feature>
<dbReference type="PROSITE" id="PS50114">
    <property type="entry name" value="GATA_ZN_FINGER_2"/>
    <property type="match status" value="1"/>
</dbReference>
<dbReference type="Proteomes" id="UP001303222">
    <property type="component" value="Unassembled WGS sequence"/>
</dbReference>
<feature type="compositionally biased region" description="Pro residues" evidence="7">
    <location>
        <begin position="136"/>
        <end position="145"/>
    </location>
</feature>
<keyword evidence="4" id="KW-0805">Transcription regulation</keyword>
<feature type="region of interest" description="Disordered" evidence="7">
    <location>
        <begin position="399"/>
        <end position="443"/>
    </location>
</feature>
<dbReference type="SMART" id="SM00401">
    <property type="entry name" value="ZnF_GATA"/>
    <property type="match status" value="1"/>
</dbReference>
<feature type="compositionally biased region" description="Basic and acidic residues" evidence="7">
    <location>
        <begin position="106"/>
        <end position="118"/>
    </location>
</feature>
<evidence type="ECO:0000256" key="1">
    <source>
        <dbReference type="ARBA" id="ARBA00022723"/>
    </source>
</evidence>
<dbReference type="SUPFAM" id="SSF57716">
    <property type="entry name" value="Glucocorticoid receptor-like (DNA-binding domain)"/>
    <property type="match status" value="1"/>
</dbReference>
<keyword evidence="1" id="KW-0479">Metal-binding</keyword>
<feature type="compositionally biased region" description="Basic and acidic residues" evidence="7">
    <location>
        <begin position="399"/>
        <end position="411"/>
    </location>
</feature>
<comment type="caution">
    <text evidence="9">The sequence shown here is derived from an EMBL/GenBank/DDBJ whole genome shotgun (WGS) entry which is preliminary data.</text>
</comment>
<feature type="compositionally biased region" description="Polar residues" evidence="7">
    <location>
        <begin position="119"/>
        <end position="135"/>
    </location>
</feature>
<proteinExistence type="predicted"/>
<evidence type="ECO:0000256" key="3">
    <source>
        <dbReference type="ARBA" id="ARBA00022833"/>
    </source>
</evidence>
<name>A0AAN6SH49_9PEZI</name>
<dbReference type="PANTHER" id="PTHR47172">
    <property type="entry name" value="OS01G0976800 PROTEIN"/>
    <property type="match status" value="1"/>
</dbReference>
<dbReference type="CDD" id="cd00202">
    <property type="entry name" value="ZnF_GATA"/>
    <property type="match status" value="1"/>
</dbReference>
<dbReference type="PROSITE" id="PS00344">
    <property type="entry name" value="GATA_ZN_FINGER_1"/>
    <property type="match status" value="1"/>
</dbReference>
<evidence type="ECO:0000256" key="7">
    <source>
        <dbReference type="SAM" id="MobiDB-lite"/>
    </source>
</evidence>
<sequence length="497" mass="54325">MEAGDSAARQRCVSSHVNPQSGSCFASSSNWVNILSFVSGILSATTTREHFDPARPYNNRSSREGTAMATATLINPSSQYHSHSFSHGGYHPSSSASIPAMISPVDSRRTSDESENSHRQSLPSISEVISGTKPTSYPPHAPISLPPTQSLPSPFAPSGPPRSYDVDKHPSPRALHPSSGFPHPDPLPAFSDPARPSLSSRPPPPPPLNTFPTHHQHPSPPVKLEQMEVDQRHAEASPMSAGYPHHPPGHPAGPHYSQAGRLPPGQLPLSAYPVSPRHSGPGLPSPYDSQRRPPMYPEEQEYGQGRARTTEYKSASERSLPDWSSYGEMMYMNKQIAHAGRTVYHFAEGYGAAAREQQGQPLPSRLPTESEISVVIDSAVVAVENLKNLRHLIAQINSERSRENGGRKSGAEDDDVSMYGDGMGKHSSFNEVKKRRGRAAPPGRCHSCNRIDTPEWRRGPDGARTLCNACGLHYAKLERKRQLEQRSIRPKPTDDRN</sequence>
<evidence type="ECO:0000313" key="10">
    <source>
        <dbReference type="Proteomes" id="UP001303222"/>
    </source>
</evidence>
<dbReference type="InterPro" id="IPR000679">
    <property type="entry name" value="Znf_GATA"/>
</dbReference>
<evidence type="ECO:0000256" key="5">
    <source>
        <dbReference type="ARBA" id="ARBA00023163"/>
    </source>
</evidence>
<keyword evidence="5" id="KW-0804">Transcription</keyword>
<keyword evidence="3" id="KW-0862">Zinc</keyword>
<keyword evidence="10" id="KW-1185">Reference proteome</keyword>
<evidence type="ECO:0000256" key="2">
    <source>
        <dbReference type="ARBA" id="ARBA00022771"/>
    </source>
</evidence>
<protein>
    <recommendedName>
        <fullName evidence="8">GATA-type domain-containing protein</fullName>
    </recommendedName>
</protein>
<dbReference type="GO" id="GO:0008270">
    <property type="term" value="F:zinc ion binding"/>
    <property type="evidence" value="ECO:0007669"/>
    <property type="project" value="UniProtKB-KW"/>
</dbReference>
<evidence type="ECO:0000256" key="6">
    <source>
        <dbReference type="PROSITE-ProRule" id="PRU00094"/>
    </source>
</evidence>
<dbReference type="AlphaFoldDB" id="A0AAN6SH49"/>
<dbReference type="Pfam" id="PF00320">
    <property type="entry name" value="GATA"/>
    <property type="match status" value="1"/>
</dbReference>
<keyword evidence="2 6" id="KW-0863">Zinc-finger</keyword>
<dbReference type="Gene3D" id="3.30.50.10">
    <property type="entry name" value="Erythroid Transcription Factor GATA-1, subunit A"/>
    <property type="match status" value="1"/>
</dbReference>
<dbReference type="PANTHER" id="PTHR47172:SF24">
    <property type="entry name" value="GATA ZINC FINGER DOMAIN-CONTAINING PROTEIN 14-RELATED"/>
    <property type="match status" value="1"/>
</dbReference>
<evidence type="ECO:0000313" key="9">
    <source>
        <dbReference type="EMBL" id="KAK3953028.1"/>
    </source>
</evidence>